<dbReference type="InterPro" id="IPR015797">
    <property type="entry name" value="NUDIX_hydrolase-like_dom_sf"/>
</dbReference>
<keyword evidence="6" id="KW-0520">NAD</keyword>
<dbReference type="InterPro" id="IPR000086">
    <property type="entry name" value="NUDIX_hydrolase_dom"/>
</dbReference>
<comment type="caution">
    <text evidence="8">The sequence shown here is derived from an EMBL/GenBank/DDBJ whole genome shotgun (WGS) entry which is preliminary data.</text>
</comment>
<dbReference type="GO" id="GO:0005829">
    <property type="term" value="C:cytosol"/>
    <property type="evidence" value="ECO:0007669"/>
    <property type="project" value="TreeGrafter"/>
</dbReference>
<dbReference type="RefSeq" id="WP_212527704.1">
    <property type="nucleotide sequence ID" value="NZ_JAGSOG010000024.1"/>
</dbReference>
<name>A0A941EII3_9ACTN</name>
<dbReference type="Proteomes" id="UP000675781">
    <property type="component" value="Unassembled WGS sequence"/>
</dbReference>
<reference evidence="8" key="1">
    <citation type="submission" date="2021-04" db="EMBL/GenBank/DDBJ databases">
        <title>Genome based classification of Actinospica acidithermotolerans sp. nov., an actinobacterium isolated from an Indonesian hot spring.</title>
        <authorList>
            <person name="Kusuma A.B."/>
            <person name="Putra K.E."/>
            <person name="Nafisah S."/>
            <person name="Loh J."/>
            <person name="Nouioui I."/>
            <person name="Goodfellow M."/>
        </authorList>
    </citation>
    <scope>NUCLEOTIDE SEQUENCE</scope>
    <source>
        <strain evidence="8">CSCA 57</strain>
    </source>
</reference>
<gene>
    <name evidence="8" type="primary">nudC</name>
    <name evidence="8" type="ORF">KDL01_07885</name>
</gene>
<organism evidence="8 9">
    <name type="scientific">Actinospica durhamensis</name>
    <dbReference type="NCBI Taxonomy" id="1508375"/>
    <lineage>
        <taxon>Bacteria</taxon>
        <taxon>Bacillati</taxon>
        <taxon>Actinomycetota</taxon>
        <taxon>Actinomycetes</taxon>
        <taxon>Catenulisporales</taxon>
        <taxon>Actinospicaceae</taxon>
        <taxon>Actinospica</taxon>
    </lineage>
</organism>
<dbReference type="GO" id="GO:0019677">
    <property type="term" value="P:NAD+ catabolic process"/>
    <property type="evidence" value="ECO:0007669"/>
    <property type="project" value="TreeGrafter"/>
</dbReference>
<evidence type="ECO:0000256" key="5">
    <source>
        <dbReference type="ARBA" id="ARBA00022842"/>
    </source>
</evidence>
<feature type="domain" description="Nudix hydrolase" evidence="7">
    <location>
        <begin position="176"/>
        <end position="307"/>
    </location>
</feature>
<dbReference type="Gene3D" id="3.90.79.20">
    <property type="match status" value="1"/>
</dbReference>
<dbReference type="Pfam" id="PF00293">
    <property type="entry name" value="NUDIX"/>
    <property type="match status" value="1"/>
</dbReference>
<evidence type="ECO:0000256" key="1">
    <source>
        <dbReference type="ARBA" id="ARBA00001946"/>
    </source>
</evidence>
<evidence type="ECO:0000313" key="8">
    <source>
        <dbReference type="EMBL" id="MBR7833180.1"/>
    </source>
</evidence>
<keyword evidence="5" id="KW-0460">Magnesium</keyword>
<dbReference type="EMBL" id="JAGSOG010000024">
    <property type="protein sequence ID" value="MBR7833180.1"/>
    <property type="molecule type" value="Genomic_DNA"/>
</dbReference>
<proteinExistence type="predicted"/>
<dbReference type="Gene3D" id="3.90.79.10">
    <property type="entry name" value="Nucleoside Triphosphate Pyrophosphohydrolase"/>
    <property type="match status" value="1"/>
</dbReference>
<keyword evidence="3" id="KW-0479">Metal-binding</keyword>
<dbReference type="PANTHER" id="PTHR42904:SF8">
    <property type="entry name" value="NAD(+) DIPHOSPHATASE"/>
    <property type="match status" value="1"/>
</dbReference>
<accession>A0A941EII3</accession>
<evidence type="ECO:0000256" key="4">
    <source>
        <dbReference type="ARBA" id="ARBA00022801"/>
    </source>
</evidence>
<dbReference type="GO" id="GO:0035529">
    <property type="term" value="F:NADH pyrophosphatase activity"/>
    <property type="evidence" value="ECO:0007669"/>
    <property type="project" value="TreeGrafter"/>
</dbReference>
<evidence type="ECO:0000256" key="3">
    <source>
        <dbReference type="ARBA" id="ARBA00022723"/>
    </source>
</evidence>
<evidence type="ECO:0000259" key="7">
    <source>
        <dbReference type="PROSITE" id="PS51462"/>
    </source>
</evidence>
<dbReference type="CDD" id="cd03429">
    <property type="entry name" value="NUDIX_NADH_pyrophosphatase_Nudt13"/>
    <property type="match status" value="1"/>
</dbReference>
<evidence type="ECO:0000256" key="6">
    <source>
        <dbReference type="ARBA" id="ARBA00023027"/>
    </source>
</evidence>
<dbReference type="PANTHER" id="PTHR42904">
    <property type="entry name" value="NUDIX HYDROLASE, NUDC SUBFAMILY"/>
    <property type="match status" value="1"/>
</dbReference>
<protein>
    <recommendedName>
        <fullName evidence="2">NAD(+) diphosphatase</fullName>
        <ecNumber evidence="2">3.6.1.22</ecNumber>
    </recommendedName>
</protein>
<dbReference type="InterPro" id="IPR015375">
    <property type="entry name" value="NADH_PPase-like_N"/>
</dbReference>
<dbReference type="NCBIfam" id="NF001299">
    <property type="entry name" value="PRK00241.1"/>
    <property type="match status" value="1"/>
</dbReference>
<dbReference type="AlphaFoldDB" id="A0A941EII3"/>
<dbReference type="GO" id="GO:0006742">
    <property type="term" value="P:NADP+ catabolic process"/>
    <property type="evidence" value="ECO:0007669"/>
    <property type="project" value="TreeGrafter"/>
</dbReference>
<evidence type="ECO:0000256" key="2">
    <source>
        <dbReference type="ARBA" id="ARBA00012381"/>
    </source>
</evidence>
<dbReference type="InterPro" id="IPR049734">
    <property type="entry name" value="NudC-like_C"/>
</dbReference>
<dbReference type="InterPro" id="IPR050241">
    <property type="entry name" value="NAD-cap_RNA_hydrolase_NudC"/>
</dbReference>
<dbReference type="SUPFAM" id="SSF55811">
    <property type="entry name" value="Nudix"/>
    <property type="match status" value="1"/>
</dbReference>
<dbReference type="PROSITE" id="PS00893">
    <property type="entry name" value="NUDIX_BOX"/>
    <property type="match status" value="1"/>
</dbReference>
<evidence type="ECO:0000313" key="9">
    <source>
        <dbReference type="Proteomes" id="UP000675781"/>
    </source>
</evidence>
<sequence>MADPRDVLTGPLGRLALARSSVDRQAELRLDEPALAAAWSNPDTQVLVVSEGRALVVDELDPAGDEGPLARLVLLPSLDAPEGERFFLGRDERGVAYFAVPAEALPGRQDGDARPGSLREVGLLLSDRDAGLLTHAVALEYWHRSHRFCSRCGHRTQPAAAGHVRRCAQCGTEHYPRTDPAVIMAVTDREDRLLLGRQSAWDPHRFSVLAGFVEPGESLEAAVAREVHEEAGLTVTEVEYLGSQPWPFPCSLMLGFRAVVDDPEAVRADGDELQEVRWFSRAELAAAIAAGEVVPSGRISIARSLIEHWFGADWVTPPGE</sequence>
<dbReference type="InterPro" id="IPR020084">
    <property type="entry name" value="NUDIX_hydrolase_CS"/>
</dbReference>
<dbReference type="InterPro" id="IPR015376">
    <property type="entry name" value="Znr_NADH_PPase"/>
</dbReference>
<keyword evidence="9" id="KW-1185">Reference proteome</keyword>
<dbReference type="GO" id="GO:0046872">
    <property type="term" value="F:metal ion binding"/>
    <property type="evidence" value="ECO:0007669"/>
    <property type="project" value="UniProtKB-KW"/>
</dbReference>
<dbReference type="EC" id="3.6.1.22" evidence="2"/>
<dbReference type="Pfam" id="PF09297">
    <property type="entry name" value="Zn_ribbon_NUD"/>
    <property type="match status" value="1"/>
</dbReference>
<dbReference type="PROSITE" id="PS51462">
    <property type="entry name" value="NUDIX"/>
    <property type="match status" value="1"/>
</dbReference>
<comment type="cofactor">
    <cofactor evidence="1">
        <name>Mg(2+)</name>
        <dbReference type="ChEBI" id="CHEBI:18420"/>
    </cofactor>
</comment>
<dbReference type="Pfam" id="PF09296">
    <property type="entry name" value="NUDIX-like"/>
    <property type="match status" value="1"/>
</dbReference>
<keyword evidence="4 8" id="KW-0378">Hydrolase</keyword>